<organism evidence="3 4">
    <name type="scientific">Moniliophthora roreri</name>
    <name type="common">Frosty pod rot fungus</name>
    <name type="synonym">Monilia roreri</name>
    <dbReference type="NCBI Taxonomy" id="221103"/>
    <lineage>
        <taxon>Eukaryota</taxon>
        <taxon>Fungi</taxon>
        <taxon>Dikarya</taxon>
        <taxon>Basidiomycota</taxon>
        <taxon>Agaricomycotina</taxon>
        <taxon>Agaricomycetes</taxon>
        <taxon>Agaricomycetidae</taxon>
        <taxon>Agaricales</taxon>
        <taxon>Marasmiineae</taxon>
        <taxon>Marasmiaceae</taxon>
        <taxon>Moniliophthora</taxon>
    </lineage>
</organism>
<feature type="transmembrane region" description="Helical" evidence="2">
    <location>
        <begin position="28"/>
        <end position="49"/>
    </location>
</feature>
<dbReference type="Proteomes" id="UP000054988">
    <property type="component" value="Unassembled WGS sequence"/>
</dbReference>
<keyword evidence="2" id="KW-0812">Transmembrane</keyword>
<dbReference type="AlphaFoldDB" id="A0A0W0FBC1"/>
<reference evidence="3 4" key="1">
    <citation type="submission" date="2015-12" db="EMBL/GenBank/DDBJ databases">
        <title>Draft genome sequence of Moniliophthora roreri, the causal agent of frosty pod rot of cacao.</title>
        <authorList>
            <person name="Aime M.C."/>
            <person name="Diaz-Valderrama J.R."/>
            <person name="Kijpornyongpan T."/>
            <person name="Phillips-Mora W."/>
        </authorList>
    </citation>
    <scope>NUCLEOTIDE SEQUENCE [LARGE SCALE GENOMIC DNA]</scope>
    <source>
        <strain evidence="3 4">MCA 2952</strain>
    </source>
</reference>
<evidence type="ECO:0000256" key="1">
    <source>
        <dbReference type="SAM" id="MobiDB-lite"/>
    </source>
</evidence>
<comment type="caution">
    <text evidence="3">The sequence shown here is derived from an EMBL/GenBank/DDBJ whole genome shotgun (WGS) entry which is preliminary data.</text>
</comment>
<keyword evidence="2" id="KW-1133">Transmembrane helix</keyword>
<gene>
    <name evidence="3" type="ORF">WG66_13795</name>
</gene>
<accession>A0A0W0FBC1</accession>
<evidence type="ECO:0000313" key="3">
    <source>
        <dbReference type="EMBL" id="KTB33629.1"/>
    </source>
</evidence>
<feature type="compositionally biased region" description="Polar residues" evidence="1">
    <location>
        <begin position="350"/>
        <end position="367"/>
    </location>
</feature>
<feature type="transmembrane region" description="Helical" evidence="2">
    <location>
        <begin position="151"/>
        <end position="176"/>
    </location>
</feature>
<keyword evidence="2" id="KW-0472">Membrane</keyword>
<proteinExistence type="predicted"/>
<feature type="transmembrane region" description="Helical" evidence="2">
    <location>
        <begin position="70"/>
        <end position="88"/>
    </location>
</feature>
<protein>
    <submittedName>
        <fullName evidence="3">Uncharacterized protein</fullName>
    </submittedName>
</protein>
<feature type="transmembrane region" description="Helical" evidence="2">
    <location>
        <begin position="196"/>
        <end position="221"/>
    </location>
</feature>
<feature type="transmembrane region" description="Helical" evidence="2">
    <location>
        <begin position="117"/>
        <end position="139"/>
    </location>
</feature>
<evidence type="ECO:0000313" key="4">
    <source>
        <dbReference type="Proteomes" id="UP000054988"/>
    </source>
</evidence>
<evidence type="ECO:0000256" key="2">
    <source>
        <dbReference type="SAM" id="Phobius"/>
    </source>
</evidence>
<sequence length="367" mass="41171">MSSRSELEETVAPFLDRQFVVTLPLNTIIVTFLVYGIYVVVFGICVSIFRRSKKDPNNDKRNKLYIWSTFLLFGLATASTAICTWYYYSQALFFYDMARSRDYEPFLEHLAHDDTNIARRGVLSALLGLISLTSDLTVIHRCYTVWDKRKIVALPLLFAAFCRTCLGVTGSILTALRNRNAYNEWNWSLYVTGNRMALSVEVINAALSFLVTLLTAGRIWYISRQIRRLLGRQTSLMYRTVIAIMQVNQPTAHSYDAIMIKMIIVHVSDSNSKQSAPIDFSPIVSQVAGIAPTLVIARARAGKSIESVDRTISTLQFMVHQDVEGPRESTSRQLQQVSISIGGLPGAQNEAASGTSGDWSRNLSKKE</sequence>
<feature type="region of interest" description="Disordered" evidence="1">
    <location>
        <begin position="342"/>
        <end position="367"/>
    </location>
</feature>
<dbReference type="EMBL" id="LATX01002152">
    <property type="protein sequence ID" value="KTB33629.1"/>
    <property type="molecule type" value="Genomic_DNA"/>
</dbReference>
<name>A0A0W0FBC1_MONRR</name>